<feature type="domain" description="AAA+ ATPase" evidence="4">
    <location>
        <begin position="229"/>
        <end position="353"/>
    </location>
</feature>
<sequence>MRNFDRLVTFYLLRAVLYDGLFDKVDGRAADRAIEDLGYGEEQIKAIGGMSNFLKELKKRHDDILKNLPKFPALLDKNLQMLSKKLNLDETQKQILGFLIVVSNSSTLENTIGKIADINNRDFNKMIATILNLPQSAVNNALKYDAKLLSSGLLVMERYKINFIAKYSFLNDDFAFEMFDTKNYISKIFSKSVVPCGKGDLKSCDFEHIKDELSLTLEYLKNAISAKKHGVNILLYGPAGTGKTEFAKLVAKEIGLELFEVAYNKFENDKRATKRYLAYTAVQNIFSNNILLMYDEAEDIFSLDNGIMINKAAINRALENNKIATIWITNKVHDMDEAVLRRFDIAINLPIPDEKTRKRIIEKYSNGLSTNESIKRLLGYTSLSPAVIQKAAKVALSLDKFDKQKAFEMVIDNTLKSQGHDKEKSTDQGLPLPQSYNVEFINASTDLNKLACGIKESSNARICIYGAAGTGKSAYAKYIAKSLNKPLVLKKSSDLINQYIGETEKNIAQAFKEAREKGAVLVFDEVDTFLQDRNNAVRNWEISQVNEMLVQMESFDGIFIATTNLLDRLDSASIRRFDMKIEFGYLKSEQALSLFKKECEILGLKASSSDLELVGSFAFLTPGDFAAVLRANKFSPLADANEFANRLNDEIRYKKVENERRVGF</sequence>
<dbReference type="GO" id="GO:0005524">
    <property type="term" value="F:ATP binding"/>
    <property type="evidence" value="ECO:0007669"/>
    <property type="project" value="UniProtKB-KW"/>
</dbReference>
<feature type="domain" description="AAA+ ATPase" evidence="4">
    <location>
        <begin position="458"/>
        <end position="587"/>
    </location>
</feature>
<evidence type="ECO:0000259" key="4">
    <source>
        <dbReference type="SMART" id="SM00382"/>
    </source>
</evidence>
<reference evidence="5 6" key="1">
    <citation type="submission" date="2017-04" db="EMBL/GenBank/DDBJ databases">
        <title>Complete genome of Campylobacter concisus ATCC 33237T and draft genomes for an additional eight well characterized C. concisus strains.</title>
        <authorList>
            <person name="Cornelius A.J."/>
            <person name="Miller W.G."/>
            <person name="Lastovica A.J."/>
            <person name="On S.L."/>
            <person name="French N.P."/>
            <person name="Vandenberg O."/>
            <person name="Biggs P.J."/>
        </authorList>
    </citation>
    <scope>NUCLEOTIDE SEQUENCE [LARGE SCALE GENOMIC DNA]</scope>
    <source>
        <strain evidence="5 6">Lasto127.99</strain>
    </source>
</reference>
<dbReference type="PANTHER" id="PTHR23073">
    <property type="entry name" value="26S PROTEASOME REGULATORY SUBUNIT"/>
    <property type="match status" value="1"/>
</dbReference>
<evidence type="ECO:0000256" key="1">
    <source>
        <dbReference type="ARBA" id="ARBA00006914"/>
    </source>
</evidence>
<dbReference type="InterPro" id="IPR027417">
    <property type="entry name" value="P-loop_NTPase"/>
</dbReference>
<keyword evidence="3" id="KW-0067">ATP-binding</keyword>
<dbReference type="Pfam" id="PF00004">
    <property type="entry name" value="AAA"/>
    <property type="match status" value="2"/>
</dbReference>
<dbReference type="InterPro" id="IPR003593">
    <property type="entry name" value="AAA+_ATPase"/>
</dbReference>
<evidence type="ECO:0000313" key="6">
    <source>
        <dbReference type="Proteomes" id="UP000195893"/>
    </source>
</evidence>
<dbReference type="Gene3D" id="3.40.50.300">
    <property type="entry name" value="P-loop containing nucleotide triphosphate hydrolases"/>
    <property type="match status" value="2"/>
</dbReference>
<evidence type="ECO:0000256" key="3">
    <source>
        <dbReference type="ARBA" id="ARBA00022840"/>
    </source>
</evidence>
<dbReference type="Proteomes" id="UP000195893">
    <property type="component" value="Unassembled WGS sequence"/>
</dbReference>
<comment type="caution">
    <text evidence="5">The sequence shown here is derived from an EMBL/GenBank/DDBJ whole genome shotgun (WGS) entry which is preliminary data.</text>
</comment>
<keyword evidence="2" id="KW-0547">Nucleotide-binding</keyword>
<dbReference type="CDD" id="cd19481">
    <property type="entry name" value="RecA-like_protease"/>
    <property type="match status" value="1"/>
</dbReference>
<evidence type="ECO:0000313" key="5">
    <source>
        <dbReference type="EMBL" id="OUT19579.1"/>
    </source>
</evidence>
<proteinExistence type="inferred from homology"/>
<name>A0A1Y5NGD6_9BACT</name>
<dbReference type="RefSeq" id="WP_087580994.1">
    <property type="nucleotide sequence ID" value="NZ_NDYQ01000001.1"/>
</dbReference>
<protein>
    <recommendedName>
        <fullName evidence="4">AAA+ ATPase domain-containing protein</fullName>
    </recommendedName>
</protein>
<evidence type="ECO:0000256" key="2">
    <source>
        <dbReference type="ARBA" id="ARBA00022741"/>
    </source>
</evidence>
<dbReference type="AlphaFoldDB" id="A0A1Y5NGD6"/>
<dbReference type="InterPro" id="IPR003959">
    <property type="entry name" value="ATPase_AAA_core"/>
</dbReference>
<dbReference type="SUPFAM" id="SSF52540">
    <property type="entry name" value="P-loop containing nucleoside triphosphate hydrolases"/>
    <property type="match status" value="2"/>
</dbReference>
<dbReference type="GO" id="GO:0016887">
    <property type="term" value="F:ATP hydrolysis activity"/>
    <property type="evidence" value="ECO:0007669"/>
    <property type="project" value="InterPro"/>
</dbReference>
<gene>
    <name evidence="5" type="ORF">B9N60_01290</name>
</gene>
<comment type="similarity">
    <text evidence="1">Belongs to the AAA ATPase family.</text>
</comment>
<organism evidence="5 6">
    <name type="scientific">Campylobacter concisus</name>
    <dbReference type="NCBI Taxonomy" id="199"/>
    <lineage>
        <taxon>Bacteria</taxon>
        <taxon>Pseudomonadati</taxon>
        <taxon>Campylobacterota</taxon>
        <taxon>Epsilonproteobacteria</taxon>
        <taxon>Campylobacterales</taxon>
        <taxon>Campylobacteraceae</taxon>
        <taxon>Campylobacter</taxon>
    </lineage>
</organism>
<dbReference type="EMBL" id="NDYQ01000001">
    <property type="protein sequence ID" value="OUT19579.1"/>
    <property type="molecule type" value="Genomic_DNA"/>
</dbReference>
<accession>A0A1Y5NGD6</accession>
<dbReference type="SMART" id="SM00382">
    <property type="entry name" value="AAA"/>
    <property type="match status" value="2"/>
</dbReference>
<dbReference type="InterPro" id="IPR050221">
    <property type="entry name" value="26S_Proteasome_ATPase"/>
</dbReference>